<reference evidence="3 4" key="1">
    <citation type="submission" date="2021-06" db="EMBL/GenBank/DDBJ databases">
        <authorList>
            <person name="Jeong J.W."/>
        </authorList>
    </citation>
    <scope>NUCLEOTIDE SEQUENCE [LARGE SCALE GENOMIC DNA]</scope>
    <source>
        <strain evidence="3 4">MMS21-TAE1-1</strain>
    </source>
</reference>
<dbReference type="RefSeq" id="WP_216922867.1">
    <property type="nucleotide sequence ID" value="NZ_JAHOPC010000001.1"/>
</dbReference>
<protein>
    <submittedName>
        <fullName evidence="3">Uncharacterized protein</fullName>
    </submittedName>
</protein>
<evidence type="ECO:0000256" key="1">
    <source>
        <dbReference type="SAM" id="MobiDB-lite"/>
    </source>
</evidence>
<gene>
    <name evidence="3" type="ORF">KSW38_02540</name>
</gene>
<proteinExistence type="predicted"/>
<evidence type="ECO:0000256" key="2">
    <source>
        <dbReference type="SAM" id="Phobius"/>
    </source>
</evidence>
<evidence type="ECO:0000313" key="4">
    <source>
        <dbReference type="Proteomes" id="UP000824166"/>
    </source>
</evidence>
<comment type="caution">
    <text evidence="3">The sequence shown here is derived from an EMBL/GenBank/DDBJ whole genome shotgun (WGS) entry which is preliminary data.</text>
</comment>
<dbReference type="Proteomes" id="UP000824166">
    <property type="component" value="Unassembled WGS sequence"/>
</dbReference>
<keyword evidence="2" id="KW-0812">Transmembrane</keyword>
<dbReference type="EMBL" id="JAHOPC010000001">
    <property type="protein sequence ID" value="MBU8865172.1"/>
    <property type="molecule type" value="Genomic_DNA"/>
</dbReference>
<organism evidence="3 4">
    <name type="scientific">Paenarthrobacter aromaticivorans</name>
    <dbReference type="NCBI Taxonomy" id="2849150"/>
    <lineage>
        <taxon>Bacteria</taxon>
        <taxon>Bacillati</taxon>
        <taxon>Actinomycetota</taxon>
        <taxon>Actinomycetes</taxon>
        <taxon>Micrococcales</taxon>
        <taxon>Micrococcaceae</taxon>
        <taxon>Paenarthrobacter</taxon>
    </lineage>
</organism>
<feature type="compositionally biased region" description="Basic residues" evidence="1">
    <location>
        <begin position="57"/>
        <end position="84"/>
    </location>
</feature>
<keyword evidence="2" id="KW-0472">Membrane</keyword>
<evidence type="ECO:0000313" key="3">
    <source>
        <dbReference type="EMBL" id="MBU8865172.1"/>
    </source>
</evidence>
<accession>A0ABS6I1H8</accession>
<feature type="transmembrane region" description="Helical" evidence="2">
    <location>
        <begin position="6"/>
        <end position="27"/>
    </location>
</feature>
<keyword evidence="4" id="KW-1185">Reference proteome</keyword>
<feature type="region of interest" description="Disordered" evidence="1">
    <location>
        <begin position="33"/>
        <end position="84"/>
    </location>
</feature>
<keyword evidence="2" id="KW-1133">Transmembrane helix</keyword>
<sequence>MEALGSVWVEVFTVAFAWLTVVCLLIARVPKPPSILEEPPEAERTGNTVPAPGARQGRLRHLLPKPHAARRPRPRHRQRATPNA</sequence>
<name>A0ABS6I1H8_9MICC</name>